<gene>
    <name evidence="3" type="primary">Contig18223.g19361</name>
    <name evidence="3" type="ORF">STYLEM_2213</name>
</gene>
<feature type="compositionally biased region" description="Polar residues" evidence="2">
    <location>
        <begin position="443"/>
        <end position="454"/>
    </location>
</feature>
<evidence type="ECO:0000313" key="3">
    <source>
        <dbReference type="EMBL" id="CDW73237.1"/>
    </source>
</evidence>
<dbReference type="GO" id="GO:0005509">
    <property type="term" value="F:calcium ion binding"/>
    <property type="evidence" value="ECO:0007669"/>
    <property type="project" value="InterPro"/>
</dbReference>
<dbReference type="Proteomes" id="UP000039865">
    <property type="component" value="Unassembled WGS sequence"/>
</dbReference>
<evidence type="ECO:0000256" key="1">
    <source>
        <dbReference type="SAM" id="Coils"/>
    </source>
</evidence>
<name>A0A077ZTL8_STYLE</name>
<organism evidence="3 4">
    <name type="scientific">Stylonychia lemnae</name>
    <name type="common">Ciliate</name>
    <dbReference type="NCBI Taxonomy" id="5949"/>
    <lineage>
        <taxon>Eukaryota</taxon>
        <taxon>Sar</taxon>
        <taxon>Alveolata</taxon>
        <taxon>Ciliophora</taxon>
        <taxon>Intramacronucleata</taxon>
        <taxon>Spirotrichea</taxon>
        <taxon>Stichotrichia</taxon>
        <taxon>Sporadotrichida</taxon>
        <taxon>Oxytrichidae</taxon>
        <taxon>Stylonychinae</taxon>
        <taxon>Stylonychia</taxon>
    </lineage>
</organism>
<sequence length="499" mass="57571">MKLRGDFIEAISRLYVEKHKPQQYKKLIDKEQQDETFTWSFTKIALHNKSFYDLINKQEGFLALQSYFLKATLLLDRDAIAFPQSSVNGDQIPLLYQQLSSYPGNGQNRYTANTNCYSNFCFEVDEFKFFKIIQNVVEYQKSASNEVDLEDEIIQKDTVSDQDDNNHSYADANQLDWLASTELYDILDSCGFESVGFREFCAFVLIVAAIPSAQLTKCLYDHCALLFDIVAAGQINISGERMKLLGRIISINEDIMQNICDQFDVGFTTIVSYEDFQMYYFEVFQQVDSIIQDQLMEQQQLKQLQEDNQQYNQNETDENQIELVNNKTTKTKNNAQYNQLVQDSIKLEDHNHNKIEDSVNQIDSSSFLFEKINNSKDNEKLIEKLKKPKPRKLEPLMNENNQQPLQTKKKAVDKNKTRDSILNQNINEEDEEGNESERYRGGASNTAFIQSSTVRGDAYNNSRESNNERASIVKTGLQTELKKSKQNAFCCRPGACSIF</sequence>
<feature type="region of interest" description="Disordered" evidence="2">
    <location>
        <begin position="394"/>
        <end position="470"/>
    </location>
</feature>
<protein>
    <submittedName>
        <fullName evidence="3">Uncharacterized protein</fullName>
    </submittedName>
</protein>
<keyword evidence="1" id="KW-0175">Coiled coil</keyword>
<dbReference type="InterPro" id="IPR042798">
    <property type="entry name" value="EFCAB9"/>
</dbReference>
<dbReference type="InParanoid" id="A0A077ZTL8"/>
<evidence type="ECO:0000313" key="4">
    <source>
        <dbReference type="Proteomes" id="UP000039865"/>
    </source>
</evidence>
<proteinExistence type="predicted"/>
<dbReference type="GO" id="GO:0005737">
    <property type="term" value="C:cytoplasm"/>
    <property type="evidence" value="ECO:0007669"/>
    <property type="project" value="TreeGrafter"/>
</dbReference>
<dbReference type="AlphaFoldDB" id="A0A077ZTL8"/>
<dbReference type="OrthoDB" id="10684030at2759"/>
<accession>A0A077ZTL8</accession>
<dbReference type="PANTHER" id="PTHR47065">
    <property type="entry name" value="EF-HAND CALCIUM-BINDING DOMAIN-CONTAINING PROTEIN 9"/>
    <property type="match status" value="1"/>
</dbReference>
<dbReference type="PANTHER" id="PTHR47065:SF1">
    <property type="entry name" value="EF-HAND CALCIUM-BINDING DOMAIN-CONTAINING PROTEIN 9"/>
    <property type="match status" value="1"/>
</dbReference>
<feature type="compositionally biased region" description="Basic and acidic residues" evidence="2">
    <location>
        <begin position="410"/>
        <end position="419"/>
    </location>
</feature>
<feature type="coiled-coil region" evidence="1">
    <location>
        <begin position="294"/>
        <end position="321"/>
    </location>
</feature>
<dbReference type="EMBL" id="CCKQ01002149">
    <property type="protein sequence ID" value="CDW73237.1"/>
    <property type="molecule type" value="Genomic_DNA"/>
</dbReference>
<keyword evidence="4" id="KW-1185">Reference proteome</keyword>
<reference evidence="3 4" key="1">
    <citation type="submission" date="2014-06" db="EMBL/GenBank/DDBJ databases">
        <authorList>
            <person name="Swart Estienne"/>
        </authorList>
    </citation>
    <scope>NUCLEOTIDE SEQUENCE [LARGE SCALE GENOMIC DNA]</scope>
    <source>
        <strain evidence="3 4">130c</strain>
    </source>
</reference>
<dbReference type="GO" id="GO:0061891">
    <property type="term" value="F:calcium ion sensor activity"/>
    <property type="evidence" value="ECO:0007669"/>
    <property type="project" value="TreeGrafter"/>
</dbReference>
<evidence type="ECO:0000256" key="2">
    <source>
        <dbReference type="SAM" id="MobiDB-lite"/>
    </source>
</evidence>